<evidence type="ECO:0000313" key="7">
    <source>
        <dbReference type="Proteomes" id="UP001152798"/>
    </source>
</evidence>
<sequence length="259" mass="29182">MEEFDVEGFSSVMQRINAVCLKNGLKNKPRLVAVSKTKPKEMIINVYNQGQRQFGENYIQELVEKSNDPDILGKCKDIKWHFIGHLQTNKINKITSVPGLDVLETLHSEKLAVTLNAAWEKAKKEEPLKIMVQVNTSEEEEKNGCEPNTCWKLVDFVMKKCPHLKFVGLMTIGQFGYDLSLGPNPDFLCLSKCRDEVCEKLNLQKNDVELSMGMSDDFEHAIELGSTNVRVGSSIFGLRAKKIKENSNITEGMANVTVN</sequence>
<organism evidence="6 7">
    <name type="scientific">Nezara viridula</name>
    <name type="common">Southern green stink bug</name>
    <name type="synonym">Cimex viridulus</name>
    <dbReference type="NCBI Taxonomy" id="85310"/>
    <lineage>
        <taxon>Eukaryota</taxon>
        <taxon>Metazoa</taxon>
        <taxon>Ecdysozoa</taxon>
        <taxon>Arthropoda</taxon>
        <taxon>Hexapoda</taxon>
        <taxon>Insecta</taxon>
        <taxon>Pterygota</taxon>
        <taxon>Neoptera</taxon>
        <taxon>Paraneoptera</taxon>
        <taxon>Hemiptera</taxon>
        <taxon>Heteroptera</taxon>
        <taxon>Panheteroptera</taxon>
        <taxon>Pentatomomorpha</taxon>
        <taxon>Pentatomoidea</taxon>
        <taxon>Pentatomidae</taxon>
        <taxon>Pentatominae</taxon>
        <taxon>Nezara</taxon>
    </lineage>
</organism>
<dbReference type="FunFam" id="3.20.20.10:FF:000007">
    <property type="entry name" value="Pyridoxal phosphate homeostasis protein"/>
    <property type="match status" value="1"/>
</dbReference>
<dbReference type="PANTHER" id="PTHR10146">
    <property type="entry name" value="PROLINE SYNTHETASE CO-TRANSCRIBED BACTERIAL HOMOLOG PROTEIN"/>
    <property type="match status" value="1"/>
</dbReference>
<evidence type="ECO:0000256" key="4">
    <source>
        <dbReference type="RuleBase" id="RU004514"/>
    </source>
</evidence>
<name>A0A9P0H6U6_NEZVI</name>
<dbReference type="PIRSF" id="PIRSF004848">
    <property type="entry name" value="YBL036c_PLPDEIII"/>
    <property type="match status" value="1"/>
</dbReference>
<dbReference type="Proteomes" id="UP001152798">
    <property type="component" value="Chromosome 3"/>
</dbReference>
<dbReference type="HAMAP" id="MF_02087">
    <property type="entry name" value="PLP_homeostasis"/>
    <property type="match status" value="1"/>
</dbReference>
<dbReference type="Gene3D" id="3.20.20.10">
    <property type="entry name" value="Alanine racemase"/>
    <property type="match status" value="1"/>
</dbReference>
<keyword evidence="7" id="KW-1185">Reference proteome</keyword>
<dbReference type="CDD" id="cd06822">
    <property type="entry name" value="PLPDE_III_YBL036c_euk"/>
    <property type="match status" value="1"/>
</dbReference>
<evidence type="ECO:0000256" key="3">
    <source>
        <dbReference type="PIRSR" id="PIRSR004848-1"/>
    </source>
</evidence>
<dbReference type="SUPFAM" id="SSF51419">
    <property type="entry name" value="PLP-binding barrel"/>
    <property type="match status" value="1"/>
</dbReference>
<evidence type="ECO:0000256" key="1">
    <source>
        <dbReference type="ARBA" id="ARBA00022898"/>
    </source>
</evidence>
<dbReference type="InterPro" id="IPR029066">
    <property type="entry name" value="PLP-binding_barrel"/>
</dbReference>
<feature type="domain" description="Alanine racemase N-terminal" evidence="5">
    <location>
        <begin position="17"/>
        <end position="239"/>
    </location>
</feature>
<protein>
    <recommendedName>
        <fullName evidence="2">Pyridoxal phosphate homeostasis protein</fullName>
        <shortName evidence="2">PLP homeostasis protein</shortName>
    </recommendedName>
</protein>
<dbReference type="OrthoDB" id="10264196at2759"/>
<evidence type="ECO:0000256" key="2">
    <source>
        <dbReference type="HAMAP-Rule" id="MF_03225"/>
    </source>
</evidence>
<dbReference type="Pfam" id="PF01168">
    <property type="entry name" value="Ala_racemase_N"/>
    <property type="match status" value="1"/>
</dbReference>
<reference evidence="6" key="1">
    <citation type="submission" date="2022-01" db="EMBL/GenBank/DDBJ databases">
        <authorList>
            <person name="King R."/>
        </authorList>
    </citation>
    <scope>NUCLEOTIDE SEQUENCE</scope>
</reference>
<comment type="function">
    <text evidence="2">Pyridoxal 5'-phosphate (PLP)-binding protein, which may be involved in intracellular homeostatic regulation of pyridoxal 5'-phosphate (PLP), the active form of vitamin B6.</text>
</comment>
<dbReference type="AlphaFoldDB" id="A0A9P0H6U6"/>
<evidence type="ECO:0000259" key="5">
    <source>
        <dbReference type="Pfam" id="PF01168"/>
    </source>
</evidence>
<evidence type="ECO:0000313" key="6">
    <source>
        <dbReference type="EMBL" id="CAH1396411.1"/>
    </source>
</evidence>
<dbReference type="InterPro" id="IPR011078">
    <property type="entry name" value="PyrdxlP_homeostasis"/>
</dbReference>
<keyword evidence="1 2" id="KW-0663">Pyridoxal phosphate</keyword>
<comment type="cofactor">
    <cofactor evidence="3">
        <name>pyridoxal 5'-phosphate</name>
        <dbReference type="ChEBI" id="CHEBI:597326"/>
    </cofactor>
</comment>
<dbReference type="PROSITE" id="PS01211">
    <property type="entry name" value="UPF0001"/>
    <property type="match status" value="1"/>
</dbReference>
<comment type="similarity">
    <text evidence="2 4">Belongs to the pyridoxal phosphate-binding protein YggS/PROSC family.</text>
</comment>
<dbReference type="NCBIfam" id="TIGR00044">
    <property type="entry name" value="YggS family pyridoxal phosphate-dependent enzyme"/>
    <property type="match status" value="1"/>
</dbReference>
<accession>A0A9P0H6U6</accession>
<proteinExistence type="inferred from homology"/>
<dbReference type="GO" id="GO:0030170">
    <property type="term" value="F:pyridoxal phosphate binding"/>
    <property type="evidence" value="ECO:0007669"/>
    <property type="project" value="UniProtKB-UniRule"/>
</dbReference>
<dbReference type="EMBL" id="OV725079">
    <property type="protein sequence ID" value="CAH1396411.1"/>
    <property type="molecule type" value="Genomic_DNA"/>
</dbReference>
<feature type="modified residue" description="N6-(pyridoxal phosphate)lysine" evidence="2 3">
    <location>
        <position position="36"/>
    </location>
</feature>
<gene>
    <name evidence="6" type="ORF">NEZAVI_LOCUS6486</name>
</gene>
<dbReference type="PANTHER" id="PTHR10146:SF14">
    <property type="entry name" value="PYRIDOXAL PHOSPHATE HOMEOSTASIS PROTEIN"/>
    <property type="match status" value="1"/>
</dbReference>
<dbReference type="InterPro" id="IPR001608">
    <property type="entry name" value="Ala_racemase_N"/>
</dbReference>